<name>A0ABW6W717_9ACTN</name>
<proteinExistence type="predicted"/>
<feature type="transmembrane region" description="Helical" evidence="2">
    <location>
        <begin position="6"/>
        <end position="28"/>
    </location>
</feature>
<organism evidence="3 4">
    <name type="scientific">Paractinoplanes globisporus</name>
    <dbReference type="NCBI Taxonomy" id="113565"/>
    <lineage>
        <taxon>Bacteria</taxon>
        <taxon>Bacillati</taxon>
        <taxon>Actinomycetota</taxon>
        <taxon>Actinomycetes</taxon>
        <taxon>Micromonosporales</taxon>
        <taxon>Micromonosporaceae</taxon>
        <taxon>Paractinoplanes</taxon>
    </lineage>
</organism>
<reference evidence="3 4" key="1">
    <citation type="submission" date="2024-10" db="EMBL/GenBank/DDBJ databases">
        <title>The Natural Products Discovery Center: Release of the First 8490 Sequenced Strains for Exploring Actinobacteria Biosynthetic Diversity.</title>
        <authorList>
            <person name="Kalkreuter E."/>
            <person name="Kautsar S.A."/>
            <person name="Yang D."/>
            <person name="Bader C.D."/>
            <person name="Teijaro C.N."/>
            <person name="Fluegel L."/>
            <person name="Davis C.M."/>
            <person name="Simpson J.R."/>
            <person name="Lauterbach L."/>
            <person name="Steele A.D."/>
            <person name="Gui C."/>
            <person name="Meng S."/>
            <person name="Li G."/>
            <person name="Viehrig K."/>
            <person name="Ye F."/>
            <person name="Su P."/>
            <person name="Kiefer A.F."/>
            <person name="Nichols A."/>
            <person name="Cepeda A.J."/>
            <person name="Yan W."/>
            <person name="Fan B."/>
            <person name="Jiang Y."/>
            <person name="Adhikari A."/>
            <person name="Zheng C.-J."/>
            <person name="Schuster L."/>
            <person name="Cowan T.M."/>
            <person name="Smanski M.J."/>
            <person name="Chevrette M.G."/>
            <person name="De Carvalho L.P.S."/>
            <person name="Shen B."/>
        </authorList>
    </citation>
    <scope>NUCLEOTIDE SEQUENCE [LARGE SCALE GENOMIC DNA]</scope>
    <source>
        <strain evidence="3 4">NPDC000087</strain>
    </source>
</reference>
<dbReference type="Proteomes" id="UP001602245">
    <property type="component" value="Unassembled WGS sequence"/>
</dbReference>
<accession>A0ABW6W717</accession>
<keyword evidence="4" id="KW-1185">Reference proteome</keyword>
<evidence type="ECO:0000256" key="1">
    <source>
        <dbReference type="SAM" id="MobiDB-lite"/>
    </source>
</evidence>
<keyword evidence="2" id="KW-0472">Membrane</keyword>
<keyword evidence="2" id="KW-1133">Transmembrane helix</keyword>
<gene>
    <name evidence="3" type="ORF">ACFY35_05730</name>
</gene>
<feature type="region of interest" description="Disordered" evidence="1">
    <location>
        <begin position="85"/>
        <end position="108"/>
    </location>
</feature>
<dbReference type="EMBL" id="JBIAZU010000001">
    <property type="protein sequence ID" value="MFF5288918.1"/>
    <property type="molecule type" value="Genomic_DNA"/>
</dbReference>
<protein>
    <submittedName>
        <fullName evidence="3">Uncharacterized protein</fullName>
    </submittedName>
</protein>
<evidence type="ECO:0000313" key="3">
    <source>
        <dbReference type="EMBL" id="MFF5288918.1"/>
    </source>
</evidence>
<dbReference type="RefSeq" id="WP_157295186.1">
    <property type="nucleotide sequence ID" value="NZ_JBIAZU010000001.1"/>
</dbReference>
<evidence type="ECO:0000313" key="4">
    <source>
        <dbReference type="Proteomes" id="UP001602245"/>
    </source>
</evidence>
<comment type="caution">
    <text evidence="3">The sequence shown here is derived from an EMBL/GenBank/DDBJ whole genome shotgun (WGS) entry which is preliminary data.</text>
</comment>
<evidence type="ECO:0000256" key="2">
    <source>
        <dbReference type="SAM" id="Phobius"/>
    </source>
</evidence>
<sequence length="190" mass="21043">MVEVAVPLITAGGTVVAAILTGFGAAALKRRWDEKAESRRWHRERSERRREELRLAFMQYFEAIRRIEQMGIDVWLTGRNEIAGDRKRDQEDAPAPLNDTPQSALLDPPHITVMSNGAVAGDLLMLLLGPHAAESFTNHVRDLDDWVRRMQKLGAVGADTTPPPDKLPLVQIAHGLLGRDCATTAGRHLS</sequence>
<keyword evidence="2" id="KW-0812">Transmembrane</keyword>